<dbReference type="Proteomes" id="UP000631114">
    <property type="component" value="Unassembled WGS sequence"/>
</dbReference>
<name>A0A835MCG8_9MAGN</name>
<proteinExistence type="predicted"/>
<evidence type="ECO:0000313" key="2">
    <source>
        <dbReference type="EMBL" id="KAF9624562.1"/>
    </source>
</evidence>
<evidence type="ECO:0000256" key="1">
    <source>
        <dbReference type="SAM" id="SignalP"/>
    </source>
</evidence>
<protein>
    <recommendedName>
        <fullName evidence="4">Thionin-like protein 2</fullName>
    </recommendedName>
</protein>
<dbReference type="PANTHER" id="PTHR36312:SF1">
    <property type="entry name" value="OS01G0594500 PROTEIN"/>
    <property type="match status" value="1"/>
</dbReference>
<evidence type="ECO:0000313" key="3">
    <source>
        <dbReference type="Proteomes" id="UP000631114"/>
    </source>
</evidence>
<organism evidence="2 3">
    <name type="scientific">Coptis chinensis</name>
    <dbReference type="NCBI Taxonomy" id="261450"/>
    <lineage>
        <taxon>Eukaryota</taxon>
        <taxon>Viridiplantae</taxon>
        <taxon>Streptophyta</taxon>
        <taxon>Embryophyta</taxon>
        <taxon>Tracheophyta</taxon>
        <taxon>Spermatophyta</taxon>
        <taxon>Magnoliopsida</taxon>
        <taxon>Ranunculales</taxon>
        <taxon>Ranunculaceae</taxon>
        <taxon>Coptidoideae</taxon>
        <taxon>Coptis</taxon>
    </lineage>
</organism>
<sequence>MEGKGLGALVVMFMVVLGMVVEQTYAASTNFPRFPKCYLKCFILCNIPFPTIAKCAFLCLAKCIIRGTSPTTLDTHHHYCNLGCASSKCSAISTLHTPREEEVGNCVNSCSDICHRPSTLIGA</sequence>
<keyword evidence="1" id="KW-0732">Signal</keyword>
<dbReference type="EMBL" id="JADFTS010000001">
    <property type="protein sequence ID" value="KAF9624562.1"/>
    <property type="molecule type" value="Genomic_DNA"/>
</dbReference>
<dbReference type="InterPro" id="IPR038975">
    <property type="entry name" value="THNL"/>
</dbReference>
<gene>
    <name evidence="2" type="ORF">IFM89_011736</name>
</gene>
<feature type="signal peptide" evidence="1">
    <location>
        <begin position="1"/>
        <end position="26"/>
    </location>
</feature>
<comment type="caution">
    <text evidence="2">The sequence shown here is derived from an EMBL/GenBank/DDBJ whole genome shotgun (WGS) entry which is preliminary data.</text>
</comment>
<reference evidence="2 3" key="1">
    <citation type="submission" date="2020-10" db="EMBL/GenBank/DDBJ databases">
        <title>The Coptis chinensis genome and diversification of protoberbering-type alkaloids.</title>
        <authorList>
            <person name="Wang B."/>
            <person name="Shu S."/>
            <person name="Song C."/>
            <person name="Liu Y."/>
        </authorList>
    </citation>
    <scope>NUCLEOTIDE SEQUENCE [LARGE SCALE GENOMIC DNA]</scope>
    <source>
        <strain evidence="2">HL-2020</strain>
        <tissue evidence="2">Leaf</tissue>
    </source>
</reference>
<dbReference type="OrthoDB" id="653285at2759"/>
<evidence type="ECO:0008006" key="4">
    <source>
        <dbReference type="Google" id="ProtNLM"/>
    </source>
</evidence>
<keyword evidence="3" id="KW-1185">Reference proteome</keyword>
<dbReference type="AlphaFoldDB" id="A0A835MCG8"/>
<accession>A0A835MCG8</accession>
<dbReference type="PANTHER" id="PTHR36312">
    <property type="entry name" value="THIONIN-LIKE PROTEIN 1"/>
    <property type="match status" value="1"/>
</dbReference>
<feature type="chain" id="PRO_5032923245" description="Thionin-like protein 2" evidence="1">
    <location>
        <begin position="27"/>
        <end position="123"/>
    </location>
</feature>